<evidence type="ECO:0000313" key="3">
    <source>
        <dbReference type="EMBL" id="KAF0413476.1"/>
    </source>
</evidence>
<feature type="transmembrane region" description="Helical" evidence="1">
    <location>
        <begin position="80"/>
        <end position="98"/>
    </location>
</feature>
<reference evidence="3" key="3">
    <citation type="submission" date="2019-12" db="EMBL/GenBank/DDBJ databases">
        <title>SpeciesPrimer: A bioinformatics pipeline dedicated to the design of qPCR primers for the quantification of bacterial species.</title>
        <authorList>
            <person name="Dreier M."/>
            <person name="Berthoud H."/>
            <person name="Shani N."/>
            <person name="Wechsler D."/>
            <person name="Junier P."/>
        </authorList>
    </citation>
    <scope>NUCLEOTIDE SEQUENCE</scope>
    <source>
        <strain evidence="3">FAM13073</strain>
    </source>
</reference>
<reference evidence="3 6" key="2">
    <citation type="submission" date="2019-10" db="EMBL/GenBank/DDBJ databases">
        <authorList>
            <person name="Irmler S."/>
            <person name="Berthoud H."/>
            <person name="Roetschi A."/>
            <person name="Arias E."/>
            <person name="Shani N."/>
            <person name="Wuethrich D."/>
            <person name="Bruggmann R."/>
        </authorList>
    </citation>
    <scope>NUCLEOTIDE SEQUENCE [LARGE SCALE GENOMIC DNA]</scope>
    <source>
        <strain evidence="3 6">FAM13073</strain>
    </source>
</reference>
<feature type="transmembrane region" description="Helical" evidence="1">
    <location>
        <begin position="118"/>
        <end position="143"/>
    </location>
</feature>
<accession>A0A8G1E6H4</accession>
<dbReference type="EMBL" id="JADOFV010000003">
    <property type="protein sequence ID" value="MBF7127434.1"/>
    <property type="molecule type" value="Genomic_DNA"/>
</dbReference>
<name>A0A1Y0VSB1_PEDPE</name>
<organism evidence="2 5">
    <name type="scientific">Pediococcus pentosaceus</name>
    <dbReference type="NCBI Taxonomy" id="1255"/>
    <lineage>
        <taxon>Bacteria</taxon>
        <taxon>Bacillati</taxon>
        <taxon>Bacillota</taxon>
        <taxon>Bacilli</taxon>
        <taxon>Lactobacillales</taxon>
        <taxon>Lactobacillaceae</taxon>
        <taxon>Pediococcus</taxon>
    </lineage>
</organism>
<dbReference type="Proteomes" id="UP000472573">
    <property type="component" value="Unassembled WGS sequence"/>
</dbReference>
<dbReference type="PANTHER" id="PTHR41771:SF1">
    <property type="entry name" value="MEMBRANE PROTEIN"/>
    <property type="match status" value="1"/>
</dbReference>
<feature type="transmembrane region" description="Helical" evidence="1">
    <location>
        <begin position="222"/>
        <end position="243"/>
    </location>
</feature>
<dbReference type="EMBL" id="WENB01000003">
    <property type="protein sequence ID" value="KAF0413476.1"/>
    <property type="molecule type" value="Genomic_DNA"/>
</dbReference>
<accession>A0A1Y0VSB1</accession>
<dbReference type="InterPro" id="IPR012507">
    <property type="entry name" value="YibE_F"/>
</dbReference>
<reference evidence="4" key="5">
    <citation type="submission" date="2020-11" db="EMBL/GenBank/DDBJ databases">
        <title>Antibiotic susceptibility profiles of Pediococcus pentosaceus from various origins and their implications for the safety assessment of strains with food-technology applications.</title>
        <authorList>
            <person name="Shani N."/>
            <person name="Oberhaensli S."/>
            <person name="Arias E."/>
        </authorList>
    </citation>
    <scope>NUCLEOTIDE SEQUENCE</scope>
    <source>
        <strain evidence="4">FAM 19164</strain>
    </source>
</reference>
<dbReference type="PANTHER" id="PTHR41771">
    <property type="entry name" value="MEMBRANE PROTEIN-RELATED"/>
    <property type="match status" value="1"/>
</dbReference>
<dbReference type="AlphaFoldDB" id="A0A1Y0VSB1"/>
<keyword evidence="6" id="KW-1185">Reference proteome</keyword>
<feature type="transmembrane region" description="Helical" evidence="1">
    <location>
        <begin position="37"/>
        <end position="68"/>
    </location>
</feature>
<dbReference type="RefSeq" id="WP_011673039.1">
    <property type="nucleotide sequence ID" value="NZ_BEWQ01000006.1"/>
</dbReference>
<dbReference type="Pfam" id="PF07907">
    <property type="entry name" value="YibE_F"/>
    <property type="match status" value="1"/>
</dbReference>
<dbReference type="PIRSF" id="PIRSF031503">
    <property type="entry name" value="UCP031503_mp"/>
    <property type="match status" value="1"/>
</dbReference>
<protein>
    <submittedName>
        <fullName evidence="3">YibE/F family protein</fullName>
    </submittedName>
</protein>
<dbReference type="EMBL" id="CP021474">
    <property type="protein sequence ID" value="ARW20354.1"/>
    <property type="molecule type" value="Genomic_DNA"/>
</dbReference>
<evidence type="ECO:0000256" key="1">
    <source>
        <dbReference type="SAM" id="Phobius"/>
    </source>
</evidence>
<dbReference type="InterPro" id="IPR014564">
    <property type="entry name" value="UCP031503_TM"/>
</dbReference>
<keyword evidence="1" id="KW-0812">Transmembrane</keyword>
<reference evidence="6" key="4">
    <citation type="submission" date="2020-03" db="EMBL/GenBank/DDBJ databases">
        <title>SpeciesPrimer: A bioinformatics pipeline dedicated to the design of qPCR primers for the quantification of bacterial species.</title>
        <authorList>
            <person name="Dreier M."/>
            <person name="Berthoud H."/>
            <person name="Shani N."/>
            <person name="Wechsler D."/>
            <person name="Junier P."/>
        </authorList>
    </citation>
    <scope>NUCLEOTIDE SEQUENCE [LARGE SCALE GENOMIC DNA]</scope>
    <source>
        <strain evidence="6">FAM13073</strain>
    </source>
</reference>
<dbReference type="Proteomes" id="UP000196118">
    <property type="component" value="Chromosome"/>
</dbReference>
<evidence type="ECO:0000313" key="5">
    <source>
        <dbReference type="Proteomes" id="UP000196118"/>
    </source>
</evidence>
<evidence type="ECO:0000313" key="6">
    <source>
        <dbReference type="Proteomes" id="UP000472573"/>
    </source>
</evidence>
<proteinExistence type="predicted"/>
<keyword evidence="1" id="KW-1133">Transmembrane helix</keyword>
<evidence type="ECO:0000313" key="4">
    <source>
        <dbReference type="EMBL" id="MBF7127434.1"/>
    </source>
</evidence>
<dbReference type="GeneID" id="33062015"/>
<gene>
    <name evidence="3" type="ORF">GBO79_05850</name>
    <name evidence="4" type="ORF">ITQ97_06390</name>
    <name evidence="2" type="ORF">S100892_01811</name>
</gene>
<feature type="transmembrane region" description="Helical" evidence="1">
    <location>
        <begin position="179"/>
        <end position="202"/>
    </location>
</feature>
<sequence>MHSATLILMLILALLMIIVGGATGVRAFLSIIFNFAILFLNIALIAWGFPALVITSISGLIILATTIFMGSDDDQITQNAFYSSVLVLMVLIGLILLLQPHLLVHGFANENNEDLEGMSLLIGIKFSDVMLATMMVSSLGAVAEAAIAVSAGLQELIETTPDLDYSKLFVHGYEIGKEIIGTALNTLFFGFFGSFLGLFIWYVKLKYSFSEFINNKIFAAELSMILIGFIGVISTVPLTAWVMQLRQRKQKEL</sequence>
<keyword evidence="1" id="KW-0472">Membrane</keyword>
<evidence type="ECO:0000313" key="2">
    <source>
        <dbReference type="EMBL" id="ARW20354.1"/>
    </source>
</evidence>
<dbReference type="OMA" id="YFGQFQG"/>
<reference evidence="2 5" key="1">
    <citation type="submission" date="2017-05" db="EMBL/GenBank/DDBJ databases">
        <title>Genome sequence of Pediococcus pentosaceus strain SRCM100892.</title>
        <authorList>
            <person name="Cho S.H."/>
        </authorList>
    </citation>
    <scope>NUCLEOTIDE SEQUENCE [LARGE SCALE GENOMIC DNA]</scope>
    <source>
        <strain evidence="2 5">SRCM100892</strain>
    </source>
</reference>
<dbReference type="Proteomes" id="UP000743107">
    <property type="component" value="Unassembled WGS sequence"/>
</dbReference>